<keyword evidence="2 6" id="KW-0732">Signal</keyword>
<dbReference type="InterPro" id="IPR005534">
    <property type="entry name" value="Curli_assmbl/transp-comp_CsgG"/>
</dbReference>
<organism evidence="7 8">
    <name type="scientific">Hymenobacter profundi</name>
    <dbReference type="NCBI Taxonomy" id="1982110"/>
    <lineage>
        <taxon>Bacteria</taxon>
        <taxon>Pseudomonadati</taxon>
        <taxon>Bacteroidota</taxon>
        <taxon>Cytophagia</taxon>
        <taxon>Cytophagales</taxon>
        <taxon>Hymenobacteraceae</taxon>
        <taxon>Hymenobacter</taxon>
    </lineage>
</organism>
<keyword evidence="4" id="KW-0564">Palmitate</keyword>
<protein>
    <submittedName>
        <fullName evidence="7">Curli production assembly/transport component CsgG</fullName>
    </submittedName>
</protein>
<accession>A0ABS6X7Y4</accession>
<keyword evidence="8" id="KW-1185">Reference proteome</keyword>
<dbReference type="Pfam" id="PF03783">
    <property type="entry name" value="CsgG"/>
    <property type="match status" value="1"/>
</dbReference>
<proteinExistence type="predicted"/>
<evidence type="ECO:0000256" key="2">
    <source>
        <dbReference type="ARBA" id="ARBA00022729"/>
    </source>
</evidence>
<dbReference type="PROSITE" id="PS51257">
    <property type="entry name" value="PROKAR_LIPOPROTEIN"/>
    <property type="match status" value="1"/>
</dbReference>
<feature type="signal peptide" evidence="6">
    <location>
        <begin position="1"/>
        <end position="23"/>
    </location>
</feature>
<name>A0ABS6X7Y4_9BACT</name>
<dbReference type="RefSeq" id="WP_219161684.1">
    <property type="nucleotide sequence ID" value="NZ_JAHWGL010000165.1"/>
</dbReference>
<evidence type="ECO:0000256" key="5">
    <source>
        <dbReference type="ARBA" id="ARBA00023288"/>
    </source>
</evidence>
<evidence type="ECO:0000313" key="8">
    <source>
        <dbReference type="Proteomes" id="UP000826188"/>
    </source>
</evidence>
<feature type="chain" id="PRO_5045993606" evidence="6">
    <location>
        <begin position="24"/>
        <end position="461"/>
    </location>
</feature>
<dbReference type="EMBL" id="JAHWGL010000165">
    <property type="protein sequence ID" value="MBW3131113.1"/>
    <property type="molecule type" value="Genomic_DNA"/>
</dbReference>
<keyword evidence="3" id="KW-0472">Membrane</keyword>
<keyword evidence="1" id="KW-1003">Cell membrane</keyword>
<gene>
    <name evidence="7" type="ORF">KYK14_21330</name>
</gene>
<evidence type="ECO:0000313" key="7">
    <source>
        <dbReference type="EMBL" id="MBW3131113.1"/>
    </source>
</evidence>
<evidence type="ECO:0000256" key="4">
    <source>
        <dbReference type="ARBA" id="ARBA00023139"/>
    </source>
</evidence>
<dbReference type="PANTHER" id="PTHR41164:SF1">
    <property type="entry name" value="CURLI PRODUCTION ASSEMBLY_TRANSPORT COMPONENT CSGG"/>
    <property type="match status" value="1"/>
</dbReference>
<dbReference type="Proteomes" id="UP000826188">
    <property type="component" value="Unassembled WGS sequence"/>
</dbReference>
<dbReference type="PANTHER" id="PTHR41164">
    <property type="entry name" value="CURLI PRODUCTION ASSEMBLY/TRANSPORT COMPONENT CSGG"/>
    <property type="match status" value="1"/>
</dbReference>
<evidence type="ECO:0000256" key="6">
    <source>
        <dbReference type="SAM" id="SignalP"/>
    </source>
</evidence>
<sequence length="461" mass="50635">MRVAAGFYRCIAAVWLLALSGCAAYFHQPLGEERARLGAELQGNSLLQQLPAPKERLVVAVYKFRDQTGQYKPTDNGNGFSTAVTQGATSILLRALEESRWFNAIERENLGNLLNERKIIRSSRAEYSQLTGKPQPVLPSLLFAGVILEGGIISYDANVLTGGAGLRYFGAGASGQYRQDRVTVYLRAISTSTGEILKTVYTTRTILSQQVGASLFRFVKFQRLLEAETGFSYNEPTEIAVKDAIEKSVQALVYEGIHDGLWSPRSSADSTGPGITQYYQEKVANQQIDLLGREQHDRRGVWGVAGSGAVVRYSGDLSRPQVQGGGAVSLLYQGASVGRWGAALHVGQFALGAGDYFHQRFTYAELCGQYRLFPREQFTPYVFGGGGLTVRTPRRSTALLPHVVGGAGVEALLTDQVGLGLGIDTHYYFSDQLDQLPLGRYNDFYWGVRATLTFYFHPPKR</sequence>
<reference evidence="7 8" key="1">
    <citation type="submission" date="2021-07" db="EMBL/GenBank/DDBJ databases">
        <title>Hymenobacter profundi sp. nov., isolated from deep-sea water.</title>
        <authorList>
            <person name="Kim M.K."/>
        </authorList>
    </citation>
    <scope>NUCLEOTIDE SEQUENCE [LARGE SCALE GENOMIC DNA]</scope>
    <source>
        <strain evidence="7 8">M2</strain>
    </source>
</reference>
<keyword evidence="5" id="KW-0449">Lipoprotein</keyword>
<comment type="caution">
    <text evidence="7">The sequence shown here is derived from an EMBL/GenBank/DDBJ whole genome shotgun (WGS) entry which is preliminary data.</text>
</comment>
<evidence type="ECO:0000256" key="1">
    <source>
        <dbReference type="ARBA" id="ARBA00022475"/>
    </source>
</evidence>
<evidence type="ECO:0000256" key="3">
    <source>
        <dbReference type="ARBA" id="ARBA00023136"/>
    </source>
</evidence>